<dbReference type="InterPro" id="IPR049453">
    <property type="entry name" value="Memb_transporter_dom"/>
</dbReference>
<feature type="transmembrane region" description="Helical" evidence="7">
    <location>
        <begin position="43"/>
        <end position="61"/>
    </location>
</feature>
<dbReference type="Pfam" id="PF13515">
    <property type="entry name" value="FUSC_2"/>
    <property type="match status" value="1"/>
</dbReference>
<feature type="transmembrane region" description="Helical" evidence="7">
    <location>
        <begin position="311"/>
        <end position="338"/>
    </location>
</feature>
<evidence type="ECO:0000313" key="10">
    <source>
        <dbReference type="Proteomes" id="UP001056455"/>
    </source>
</evidence>
<sequence>MTFPRRAVRGARRRVLRGAEHLASAAITPFRGLRWEVRAPTRWPVALRAALAIAIPLTIATAAGHQAWGLLCGTGTFTVLYGAGRPLRSRIRVLVLVALGLISGMSLGVLVSGNLVLSILVTAVVGAVATFLAHALRLGPPGAFFFVLIVGIGGYLPTRGLDPGSLILATTTGAAVAVPIAMFDLLLDRLGPERAAVAAAQRAVEKFLASPPEDGQAEDLSTAATNAIHDAWTVLWDGGEPDLALDDPGAPTSPQATAHTVRADLATDLIVIQQRYSEHLLPTQQLNPDLGAEPTAAPLGRPRLRRMVARALRWPTAALQAAIRVAAGIAAAGVAAGLLAGSGHMYWAMAAAALVLHNGMDRRATTVRSVERLAGTTLGIGLFLIGGFSGSGPWAVVITIVTLQGLVELCVVRNYTIAVIFMTPLALTIGTAGSGLAALTIAQERLLDTAIGVLCGVAVPWLIGWRSSHAMLTAHLSRAISASAEVIGLLGRGQHQDRAGLVAQRELSLDLQELSAIAGRAIRDEPERVTDLVPVRDATAWLGFTVLATASQEAPGEALERVAPAEDLARDLAVRLARQDVPQDREIRAVRAIVGKRPPLG</sequence>
<feature type="domain" description="Integral membrane bound transporter" evidence="8">
    <location>
        <begin position="335"/>
        <end position="459"/>
    </location>
</feature>
<reference evidence="9" key="1">
    <citation type="submission" date="2022-06" db="EMBL/GenBank/DDBJ databases">
        <title>Ornithinimicrobium HY1793.</title>
        <authorList>
            <person name="Huang Y."/>
        </authorList>
    </citation>
    <scope>NUCLEOTIDE SEQUENCE</scope>
    <source>
        <strain evidence="9">HY1793</strain>
    </source>
</reference>
<accession>A0ABY4YWB4</accession>
<evidence type="ECO:0000256" key="6">
    <source>
        <dbReference type="ARBA" id="ARBA00043993"/>
    </source>
</evidence>
<feature type="transmembrane region" description="Helical" evidence="7">
    <location>
        <begin position="380"/>
        <end position="403"/>
    </location>
</feature>
<protein>
    <submittedName>
        <fullName evidence="9">FUSC family protein</fullName>
    </submittedName>
</protein>
<dbReference type="Proteomes" id="UP001056455">
    <property type="component" value="Chromosome"/>
</dbReference>
<proteinExistence type="inferred from homology"/>
<dbReference type="RefSeq" id="WP_252594148.1">
    <property type="nucleotide sequence ID" value="NZ_CP099489.1"/>
</dbReference>
<keyword evidence="10" id="KW-1185">Reference proteome</keyword>
<dbReference type="EMBL" id="CP099489">
    <property type="protein sequence ID" value="USQ80760.1"/>
    <property type="molecule type" value="Genomic_DNA"/>
</dbReference>
<keyword evidence="4 7" id="KW-1133">Transmembrane helix</keyword>
<evidence type="ECO:0000256" key="2">
    <source>
        <dbReference type="ARBA" id="ARBA00022475"/>
    </source>
</evidence>
<evidence type="ECO:0000256" key="3">
    <source>
        <dbReference type="ARBA" id="ARBA00022692"/>
    </source>
</evidence>
<feature type="transmembrane region" description="Helical" evidence="7">
    <location>
        <begin position="415"/>
        <end position="439"/>
    </location>
</feature>
<evidence type="ECO:0000256" key="7">
    <source>
        <dbReference type="SAM" id="Phobius"/>
    </source>
</evidence>
<gene>
    <name evidence="9" type="ORF">NF556_03625</name>
</gene>
<evidence type="ECO:0000256" key="5">
    <source>
        <dbReference type="ARBA" id="ARBA00023136"/>
    </source>
</evidence>
<keyword evidence="2" id="KW-1003">Cell membrane</keyword>
<organism evidence="9 10">
    <name type="scientific">Ornithinimicrobium faecis</name>
    <dbReference type="NCBI Taxonomy" id="2934158"/>
    <lineage>
        <taxon>Bacteria</taxon>
        <taxon>Bacillati</taxon>
        <taxon>Actinomycetota</taxon>
        <taxon>Actinomycetes</taxon>
        <taxon>Micrococcales</taxon>
        <taxon>Ornithinimicrobiaceae</taxon>
        <taxon>Ornithinimicrobium</taxon>
    </lineage>
</organism>
<feature type="transmembrane region" description="Helical" evidence="7">
    <location>
        <begin position="344"/>
        <end position="360"/>
    </location>
</feature>
<comment type="subcellular location">
    <subcellularLocation>
        <location evidence="1">Cell membrane</location>
        <topology evidence="1">Multi-pass membrane protein</topology>
    </subcellularLocation>
</comment>
<name>A0ABY4YWB4_9MICO</name>
<evidence type="ECO:0000256" key="4">
    <source>
        <dbReference type="ARBA" id="ARBA00022989"/>
    </source>
</evidence>
<feature type="transmembrane region" description="Helical" evidence="7">
    <location>
        <begin position="446"/>
        <end position="465"/>
    </location>
</feature>
<feature type="transmembrane region" description="Helical" evidence="7">
    <location>
        <begin position="166"/>
        <end position="187"/>
    </location>
</feature>
<dbReference type="PANTHER" id="PTHR30509">
    <property type="entry name" value="P-HYDROXYBENZOIC ACID EFFLUX PUMP SUBUNIT-RELATED"/>
    <property type="match status" value="1"/>
</dbReference>
<keyword evidence="5 7" id="KW-0472">Membrane</keyword>
<evidence type="ECO:0000256" key="1">
    <source>
        <dbReference type="ARBA" id="ARBA00004651"/>
    </source>
</evidence>
<keyword evidence="3 7" id="KW-0812">Transmembrane</keyword>
<dbReference type="PANTHER" id="PTHR30509:SF9">
    <property type="entry name" value="MULTIDRUG RESISTANCE PROTEIN MDTO"/>
    <property type="match status" value="1"/>
</dbReference>
<feature type="transmembrane region" description="Helical" evidence="7">
    <location>
        <begin position="143"/>
        <end position="160"/>
    </location>
</feature>
<feature type="transmembrane region" description="Helical" evidence="7">
    <location>
        <begin position="67"/>
        <end position="84"/>
    </location>
</feature>
<evidence type="ECO:0000313" key="9">
    <source>
        <dbReference type="EMBL" id="USQ80760.1"/>
    </source>
</evidence>
<comment type="similarity">
    <text evidence="6">Belongs to the YccS/YhfK family.</text>
</comment>
<feature type="transmembrane region" description="Helical" evidence="7">
    <location>
        <begin position="91"/>
        <end position="109"/>
    </location>
</feature>
<feature type="transmembrane region" description="Helical" evidence="7">
    <location>
        <begin position="115"/>
        <end position="136"/>
    </location>
</feature>
<evidence type="ECO:0000259" key="8">
    <source>
        <dbReference type="Pfam" id="PF13515"/>
    </source>
</evidence>